<dbReference type="SUPFAM" id="SSF54160">
    <property type="entry name" value="Chromo domain-like"/>
    <property type="match status" value="1"/>
</dbReference>
<dbReference type="Pfam" id="PF11717">
    <property type="entry name" value="Tudor-knot"/>
    <property type="match status" value="1"/>
</dbReference>
<dbReference type="VEuPathDB" id="VectorBase:SSCA009282"/>
<dbReference type="GO" id="GO:0005634">
    <property type="term" value="C:nucleus"/>
    <property type="evidence" value="ECO:0007669"/>
    <property type="project" value="TreeGrafter"/>
</dbReference>
<feature type="compositionally biased region" description="Polar residues" evidence="2">
    <location>
        <begin position="137"/>
        <end position="162"/>
    </location>
</feature>
<feature type="region of interest" description="Disordered" evidence="2">
    <location>
        <begin position="345"/>
        <end position="437"/>
    </location>
</feature>
<feature type="region of interest" description="Disordered" evidence="2">
    <location>
        <begin position="113"/>
        <end position="163"/>
    </location>
</feature>
<reference evidence="4 5" key="1">
    <citation type="journal article" date="2015" name="Parasit. Vectors">
        <title>Draft genome of the scabies mite.</title>
        <authorList>
            <person name="Rider S.D.Jr."/>
            <person name="Morgan M.S."/>
            <person name="Arlian L.G."/>
        </authorList>
    </citation>
    <scope>NUCLEOTIDE SEQUENCE [LARGE SCALE GENOMIC DNA]</scope>
    <source>
        <strain evidence="4">Arlian Lab</strain>
    </source>
</reference>
<dbReference type="Gene3D" id="1.10.150.60">
    <property type="entry name" value="ARID DNA-binding domain"/>
    <property type="match status" value="1"/>
</dbReference>
<evidence type="ECO:0000313" key="4">
    <source>
        <dbReference type="EMBL" id="KPM02141.1"/>
    </source>
</evidence>
<dbReference type="OrthoDB" id="10068428at2759"/>
<dbReference type="EMBL" id="JXLN01001082">
    <property type="protein sequence ID" value="KPM02141.1"/>
    <property type="molecule type" value="Genomic_DNA"/>
</dbReference>
<sequence>MGGFNRVNNKNTWKIVYNRLGFKSTTDQLLASFNEPASGPTVPALPLSSTMMTASTIAASNIKKPDNNVKSILEGTGTPVQKLKTIYKTYLQPFHELNRKLGLAPVYLESRYPRAPSRPSRAERNRERSRLNSISSVASNQSATVRKNSQAQKQPSSNTSGPVKTIAIALMTGLKTEIPPRNPNFTCVSQSDEEDEKEFQKRILEEDDDPNKTVFQFYTKEIKVNFDIPEEKNSKTNEELERKKKEIAKNLYQVCVGDCLSVLYGKGKQMRIYDAKVMEIDINYSNRPSFYVHYYGWSNRYDEWIDIERITKIHRLKSTKRTWVKKLKNEKNAKRDSEGIGGIRTRKLSIKSESKDDEQLMSDNDENETKIKQEDLNEEDSVAPQTTTTIRRRTSSLSLKDLAPKNDFKSMKQGENDQNRRSSIKSSRCLEDDTDSKINDNNVYLEHKFIVNNEMDIEADEKSKTSNTGDVEVTSEDIVPQRSSKAKE</sequence>
<proteinExistence type="predicted"/>
<dbReference type="Proteomes" id="UP000616769">
    <property type="component" value="Unassembled WGS sequence"/>
</dbReference>
<comment type="caution">
    <text evidence="4">The sequence shown here is derived from an EMBL/GenBank/DDBJ whole genome shotgun (WGS) entry which is preliminary data.</text>
</comment>
<dbReference type="InterPro" id="IPR051232">
    <property type="entry name" value="ARID/SWI1_ChromRemod"/>
</dbReference>
<keyword evidence="1" id="KW-0539">Nucleus</keyword>
<feature type="region of interest" description="Disordered" evidence="2">
    <location>
        <begin position="456"/>
        <end position="488"/>
    </location>
</feature>
<dbReference type="AlphaFoldDB" id="A0A131ZU98"/>
<gene>
    <name evidence="4" type="ORF">QR98_0005470</name>
</gene>
<dbReference type="GO" id="GO:0006357">
    <property type="term" value="P:regulation of transcription by RNA polymerase II"/>
    <property type="evidence" value="ECO:0007669"/>
    <property type="project" value="TreeGrafter"/>
</dbReference>
<feature type="compositionally biased region" description="Basic and acidic residues" evidence="2">
    <location>
        <begin position="402"/>
        <end position="420"/>
    </location>
</feature>
<dbReference type="PANTHER" id="PTHR13964">
    <property type="entry name" value="RBP-RELATED"/>
    <property type="match status" value="1"/>
</dbReference>
<name>A0A131ZU98_SARSC</name>
<evidence type="ECO:0000256" key="1">
    <source>
        <dbReference type="ARBA" id="ARBA00023242"/>
    </source>
</evidence>
<evidence type="ECO:0000259" key="3">
    <source>
        <dbReference type="Pfam" id="PF11717"/>
    </source>
</evidence>
<protein>
    <submittedName>
        <fullName evidence="4">Chromodomain protein</fullName>
    </submittedName>
</protein>
<dbReference type="Gene3D" id="2.30.30.140">
    <property type="match status" value="1"/>
</dbReference>
<dbReference type="InterPro" id="IPR036431">
    <property type="entry name" value="ARID_dom_sf"/>
</dbReference>
<dbReference type="CDD" id="cd20104">
    <property type="entry name" value="MBT_PHF20L1-like"/>
    <property type="match status" value="1"/>
</dbReference>
<dbReference type="InterPro" id="IPR016197">
    <property type="entry name" value="Chromo-like_dom_sf"/>
</dbReference>
<dbReference type="InterPro" id="IPR025995">
    <property type="entry name" value="Tudor-knot"/>
</dbReference>
<dbReference type="PANTHER" id="PTHR13964:SF27">
    <property type="entry name" value="HAT-TRICK, ISOFORM D"/>
    <property type="match status" value="1"/>
</dbReference>
<evidence type="ECO:0000313" key="5">
    <source>
        <dbReference type="Proteomes" id="UP000616769"/>
    </source>
</evidence>
<feature type="compositionally biased region" description="Basic and acidic residues" evidence="2">
    <location>
        <begin position="428"/>
        <end position="437"/>
    </location>
</feature>
<evidence type="ECO:0000256" key="2">
    <source>
        <dbReference type="SAM" id="MobiDB-lite"/>
    </source>
</evidence>
<accession>A0A131ZU98</accession>
<feature type="compositionally biased region" description="Basic and acidic residues" evidence="2">
    <location>
        <begin position="120"/>
        <end position="130"/>
    </location>
</feature>
<feature type="domain" description="Tudor-knot" evidence="3">
    <location>
        <begin position="268"/>
        <end position="311"/>
    </location>
</feature>
<organism evidence="4 5">
    <name type="scientific">Sarcoptes scabiei</name>
    <name type="common">Itch mite</name>
    <name type="synonym">Acarus scabiei</name>
    <dbReference type="NCBI Taxonomy" id="52283"/>
    <lineage>
        <taxon>Eukaryota</taxon>
        <taxon>Metazoa</taxon>
        <taxon>Ecdysozoa</taxon>
        <taxon>Arthropoda</taxon>
        <taxon>Chelicerata</taxon>
        <taxon>Arachnida</taxon>
        <taxon>Acari</taxon>
        <taxon>Acariformes</taxon>
        <taxon>Sarcoptiformes</taxon>
        <taxon>Astigmata</taxon>
        <taxon>Psoroptidia</taxon>
        <taxon>Sarcoptoidea</taxon>
        <taxon>Sarcoptidae</taxon>
        <taxon>Sarcoptinae</taxon>
        <taxon>Sarcoptes</taxon>
    </lineage>
</organism>
<dbReference type="GO" id="GO:0000976">
    <property type="term" value="F:transcription cis-regulatory region binding"/>
    <property type="evidence" value="ECO:0007669"/>
    <property type="project" value="TreeGrafter"/>
</dbReference>
<dbReference type="GO" id="GO:0005694">
    <property type="term" value="C:chromosome"/>
    <property type="evidence" value="ECO:0007669"/>
    <property type="project" value="UniProtKB-ARBA"/>
</dbReference>